<gene>
    <name evidence="1" type="ORF">NCS_10795</name>
</gene>
<accession>A0A2H1FE02</accession>
<sequence>MSHIARDTLHNVIAPDMPTSSMFHIDSIMTQMFWGRYRVSNDTLLPGPAPKTMTVFHADTFKANYREIEIL</sequence>
<dbReference type="EMBL" id="LT841358">
    <property type="protein sequence ID" value="SMH70988.1"/>
    <property type="molecule type" value="Genomic_DNA"/>
</dbReference>
<evidence type="ECO:0000313" key="2">
    <source>
        <dbReference type="Proteomes" id="UP000230607"/>
    </source>
</evidence>
<keyword evidence="2" id="KW-1185">Reference proteome</keyword>
<evidence type="ECO:0000313" key="1">
    <source>
        <dbReference type="EMBL" id="SMH70988.1"/>
    </source>
</evidence>
<proteinExistence type="predicted"/>
<reference evidence="2" key="1">
    <citation type="submission" date="2017-03" db="EMBL/GenBank/DDBJ databases">
        <authorList>
            <person name="Herbold C."/>
        </authorList>
    </citation>
    <scope>NUCLEOTIDE SEQUENCE [LARGE SCALE GENOMIC DNA]</scope>
</reference>
<dbReference type="Proteomes" id="UP000230607">
    <property type="component" value="Chromosome 1"/>
</dbReference>
<name>A0A2H1FE02_9ARCH</name>
<organism evidence="1 2">
    <name type="scientific">Candidatus Nitrosotalea okcheonensis</name>
    <dbReference type="NCBI Taxonomy" id="1903276"/>
    <lineage>
        <taxon>Archaea</taxon>
        <taxon>Nitrososphaerota</taxon>
        <taxon>Nitrososphaeria</taxon>
        <taxon>Nitrosotaleales</taxon>
        <taxon>Nitrosotaleaceae</taxon>
        <taxon>Nitrosotalea</taxon>
    </lineage>
</organism>
<dbReference type="AlphaFoldDB" id="A0A2H1FE02"/>
<protein>
    <submittedName>
        <fullName evidence="1">Uncharacterized protein</fullName>
    </submittedName>
</protein>